<sequence length="53" mass="6317">SRAAQGQERKQDDEKRVSDLLVNVMELDCSYIEGQVRRLRKREDTRNEPRTIK</sequence>
<comment type="caution">
    <text evidence="1">The sequence shown here is derived from an EMBL/GenBank/DDBJ whole genome shotgun (WGS) entry which is preliminary data.</text>
</comment>
<dbReference type="Proteomes" id="UP001381693">
    <property type="component" value="Unassembled WGS sequence"/>
</dbReference>
<organism evidence="1 2">
    <name type="scientific">Halocaridina rubra</name>
    <name type="common">Hawaiian red shrimp</name>
    <dbReference type="NCBI Taxonomy" id="373956"/>
    <lineage>
        <taxon>Eukaryota</taxon>
        <taxon>Metazoa</taxon>
        <taxon>Ecdysozoa</taxon>
        <taxon>Arthropoda</taxon>
        <taxon>Crustacea</taxon>
        <taxon>Multicrustacea</taxon>
        <taxon>Malacostraca</taxon>
        <taxon>Eumalacostraca</taxon>
        <taxon>Eucarida</taxon>
        <taxon>Decapoda</taxon>
        <taxon>Pleocyemata</taxon>
        <taxon>Caridea</taxon>
        <taxon>Atyoidea</taxon>
        <taxon>Atyidae</taxon>
        <taxon>Halocaridina</taxon>
    </lineage>
</organism>
<reference evidence="1 2" key="1">
    <citation type="submission" date="2023-11" db="EMBL/GenBank/DDBJ databases">
        <title>Halocaridina rubra genome assembly.</title>
        <authorList>
            <person name="Smith C."/>
        </authorList>
    </citation>
    <scope>NUCLEOTIDE SEQUENCE [LARGE SCALE GENOMIC DNA]</scope>
    <source>
        <strain evidence="1">EP-1</strain>
        <tissue evidence="1">Whole</tissue>
    </source>
</reference>
<keyword evidence="2" id="KW-1185">Reference proteome</keyword>
<name>A0AAN9A317_HALRR</name>
<accession>A0AAN9A317</accession>
<dbReference type="AlphaFoldDB" id="A0AAN9A317"/>
<protein>
    <submittedName>
        <fullName evidence="1">Uncharacterized protein</fullName>
    </submittedName>
</protein>
<evidence type="ECO:0000313" key="1">
    <source>
        <dbReference type="EMBL" id="KAK7072429.1"/>
    </source>
</evidence>
<feature type="non-terminal residue" evidence="1">
    <location>
        <position position="1"/>
    </location>
</feature>
<gene>
    <name evidence="1" type="ORF">SK128_003212</name>
</gene>
<dbReference type="EMBL" id="JAXCGZ010013497">
    <property type="protein sequence ID" value="KAK7072429.1"/>
    <property type="molecule type" value="Genomic_DNA"/>
</dbReference>
<feature type="non-terminal residue" evidence="1">
    <location>
        <position position="53"/>
    </location>
</feature>
<evidence type="ECO:0000313" key="2">
    <source>
        <dbReference type="Proteomes" id="UP001381693"/>
    </source>
</evidence>
<proteinExistence type="predicted"/>